<gene>
    <name evidence="2" type="ORF">HGH92_01715</name>
</gene>
<dbReference type="Proteomes" id="UP000570474">
    <property type="component" value="Unassembled WGS sequence"/>
</dbReference>
<protein>
    <submittedName>
        <fullName evidence="2">Erythromycin esterase family protein</fullName>
    </submittedName>
</protein>
<dbReference type="EMBL" id="JABAIA010000001">
    <property type="protein sequence ID" value="NLR63012.1"/>
    <property type="molecule type" value="Genomic_DNA"/>
</dbReference>
<dbReference type="Gene3D" id="1.20.1440.30">
    <property type="entry name" value="Biosynthetic Protein domain"/>
    <property type="match status" value="1"/>
</dbReference>
<dbReference type="InterPro" id="IPR007815">
    <property type="entry name" value="Emycin_Estase"/>
</dbReference>
<dbReference type="GO" id="GO:0046677">
    <property type="term" value="P:response to antibiotic"/>
    <property type="evidence" value="ECO:0007669"/>
    <property type="project" value="InterPro"/>
</dbReference>
<proteinExistence type="predicted"/>
<organism evidence="2 3">
    <name type="scientific">Chitinophaga varians</name>
    <dbReference type="NCBI Taxonomy" id="2202339"/>
    <lineage>
        <taxon>Bacteria</taxon>
        <taxon>Pseudomonadati</taxon>
        <taxon>Bacteroidota</taxon>
        <taxon>Chitinophagia</taxon>
        <taxon>Chitinophagales</taxon>
        <taxon>Chitinophagaceae</taxon>
        <taxon>Chitinophaga</taxon>
    </lineage>
</organism>
<dbReference type="Pfam" id="PF05139">
    <property type="entry name" value="Erythro_esteras"/>
    <property type="match status" value="1"/>
</dbReference>
<dbReference type="Gene3D" id="3.40.1660.10">
    <property type="entry name" value="EreA-like (biosynthetic domain)"/>
    <property type="match status" value="1"/>
</dbReference>
<keyword evidence="1" id="KW-0732">Signal</keyword>
<reference evidence="2 3" key="1">
    <citation type="submission" date="2020-04" db="EMBL/GenBank/DDBJ databases">
        <authorList>
            <person name="Yin C."/>
        </authorList>
    </citation>
    <scope>NUCLEOTIDE SEQUENCE [LARGE SCALE GENOMIC DNA]</scope>
    <source>
        <strain evidence="2 3">Ae27</strain>
    </source>
</reference>
<dbReference type="PANTHER" id="PTHR31299:SF0">
    <property type="entry name" value="ESTERASE, PUTATIVE (AFU_ORTHOLOGUE AFUA_1G05850)-RELATED"/>
    <property type="match status" value="1"/>
</dbReference>
<feature type="signal peptide" evidence="1">
    <location>
        <begin position="1"/>
        <end position="19"/>
    </location>
</feature>
<keyword evidence="3" id="KW-1185">Reference proteome</keyword>
<dbReference type="RefSeq" id="WP_168869034.1">
    <property type="nucleotide sequence ID" value="NZ_JABAIA010000001.1"/>
</dbReference>
<name>A0A847RJ50_9BACT</name>
<dbReference type="PANTHER" id="PTHR31299">
    <property type="entry name" value="ESTERASE, PUTATIVE (AFU_ORTHOLOGUE AFUA_1G05850)-RELATED"/>
    <property type="match status" value="1"/>
</dbReference>
<feature type="chain" id="PRO_5033050300" evidence="1">
    <location>
        <begin position="20"/>
        <end position="406"/>
    </location>
</feature>
<accession>A0A847RJ50</accession>
<dbReference type="InterPro" id="IPR052036">
    <property type="entry name" value="Hydrolase/PRTase-associated"/>
</dbReference>
<comment type="caution">
    <text evidence="2">The sequence shown here is derived from an EMBL/GenBank/DDBJ whole genome shotgun (WGS) entry which is preliminary data.</text>
</comment>
<dbReference type="Gene3D" id="3.30.1870.10">
    <property type="entry name" value="EreA-like, domain 2"/>
    <property type="match status" value="1"/>
</dbReference>
<dbReference type="SUPFAM" id="SSF159501">
    <property type="entry name" value="EreA/ChaN-like"/>
    <property type="match status" value="1"/>
</dbReference>
<evidence type="ECO:0000313" key="2">
    <source>
        <dbReference type="EMBL" id="NLR63012.1"/>
    </source>
</evidence>
<evidence type="ECO:0000256" key="1">
    <source>
        <dbReference type="SAM" id="SignalP"/>
    </source>
</evidence>
<dbReference type="AlphaFoldDB" id="A0A847RJ50"/>
<dbReference type="CDD" id="cd14728">
    <property type="entry name" value="Ere-like"/>
    <property type="match status" value="1"/>
</dbReference>
<sequence length="406" mass="45553">MNRVVILLISLVLSVRLLAQPDAKRALIPLKIKGSVIAASQLQPLINSIGDQKIVGLGEGTHGTKEFNELRINIIKQLVEKKGFRIICFENAFGDCYYFDQWINSDKPIDEGMKKYLIALWQTRELEGLFEWVRNFNKHHADKVMIAGMDFNYIGSTAGIIHEEARQLNNASMIQLAQQLCFAAQAFDSAWNNQMKGISRKTFALIRNSIHTNLHQIDSMVKADRLPVTETCKRALFNGRCWLGGEEKRDSGMANMAVNIAQNGKTVLWAHAVHLALKSPFSDNTVGGCGGLIKKMVPAYYSLGMGTAEGSYGGLEDRFDTRLNVMHAYELPAVTKPSWDEFFLQYNIPAFYMDMHKAATDSTPRPLRLIGYGPPKSISYSDEVNCSDLFDGYIFIKHTTAPEYIP</sequence>
<evidence type="ECO:0000313" key="3">
    <source>
        <dbReference type="Proteomes" id="UP000570474"/>
    </source>
</evidence>